<evidence type="ECO:0000313" key="4">
    <source>
        <dbReference type="EMBL" id="MBC3845778.1"/>
    </source>
</evidence>
<dbReference type="PANTHER" id="PTHR36220">
    <property type="entry name" value="UNNAMED PRODUCT"/>
    <property type="match status" value="1"/>
</dbReference>
<dbReference type="InterPro" id="IPR011043">
    <property type="entry name" value="Gal_Oxase/kelch_b-propeller"/>
</dbReference>
<feature type="signal peptide" evidence="2">
    <location>
        <begin position="1"/>
        <end position="19"/>
    </location>
</feature>
<dbReference type="EMBL" id="JACOME010000001">
    <property type="protein sequence ID" value="MBC3845778.1"/>
    <property type="molecule type" value="Genomic_DNA"/>
</dbReference>
<dbReference type="NCBIfam" id="TIGR04183">
    <property type="entry name" value="Por_Secre_tail"/>
    <property type="match status" value="1"/>
</dbReference>
<dbReference type="InterPro" id="IPR015943">
    <property type="entry name" value="WD40/YVTN_repeat-like_dom_sf"/>
</dbReference>
<dbReference type="Pfam" id="PF18962">
    <property type="entry name" value="Por_Secre_tail"/>
    <property type="match status" value="1"/>
</dbReference>
<keyword evidence="1 2" id="KW-0732">Signal</keyword>
<dbReference type="SUPFAM" id="SSF50965">
    <property type="entry name" value="Galactose oxidase, central domain"/>
    <property type="match status" value="2"/>
</dbReference>
<comment type="caution">
    <text evidence="4">The sequence shown here is derived from an EMBL/GenBank/DDBJ whole genome shotgun (WGS) entry which is preliminary data.</text>
</comment>
<evidence type="ECO:0000259" key="3">
    <source>
        <dbReference type="Pfam" id="PF18962"/>
    </source>
</evidence>
<dbReference type="Proteomes" id="UP000607435">
    <property type="component" value="Unassembled WGS sequence"/>
</dbReference>
<evidence type="ECO:0000256" key="2">
    <source>
        <dbReference type="SAM" id="SignalP"/>
    </source>
</evidence>
<evidence type="ECO:0000256" key="1">
    <source>
        <dbReference type="ARBA" id="ARBA00022729"/>
    </source>
</evidence>
<gene>
    <name evidence="4" type="ORF">H6H04_05270</name>
</gene>
<evidence type="ECO:0000313" key="5">
    <source>
        <dbReference type="Proteomes" id="UP000607435"/>
    </source>
</evidence>
<accession>A0ABR6Y0J3</accession>
<feature type="chain" id="PRO_5047209299" evidence="2">
    <location>
        <begin position="20"/>
        <end position="479"/>
    </location>
</feature>
<keyword evidence="5" id="KW-1185">Reference proteome</keyword>
<dbReference type="Gene3D" id="2.130.10.10">
    <property type="entry name" value="YVTN repeat-like/Quinoprotein amine dehydrogenase"/>
    <property type="match status" value="1"/>
</dbReference>
<organism evidence="4 5">
    <name type="scientific">Winogradskyella echinorum</name>
    <dbReference type="NCBI Taxonomy" id="538189"/>
    <lineage>
        <taxon>Bacteria</taxon>
        <taxon>Pseudomonadati</taxon>
        <taxon>Bacteroidota</taxon>
        <taxon>Flavobacteriia</taxon>
        <taxon>Flavobacteriales</taxon>
        <taxon>Flavobacteriaceae</taxon>
        <taxon>Winogradskyella</taxon>
    </lineage>
</organism>
<dbReference type="InterPro" id="IPR026444">
    <property type="entry name" value="Secre_tail"/>
</dbReference>
<name>A0ABR6Y0J3_9FLAO</name>
<sequence>MKKLLLLFILIPFIGFSQTQIGQDILGNDYESSGTRVDISSDGSIIAIGSPGNIIGNSPGRISIYRNLNGTWTQIGQDIVGITGDDEEGISLSLSGDGSIIAISSYRYYDNINSGHVRIFKNINNTWTLLGQEIYGTPSVAQSFGYRVELSSDGTTVMVAYEYTPVKILRYINGIWTQIGQEIDGGYSNYKFGNNIDISSDGNRIAIGDQDGLNDSRGKVQVYEYNGVSWTQIGQDIIGTDIFDTLGASLSLSSNGEIVAVSAYFADPNGSNSGEVKVFKLINNTWTQLGQNLNGDAQDNNYGMGVALSNDGNIVAIGSPNNSNNASFSGHVKVFQFNNSNPIFSNWIQRGIDIEGNISDQLGNSVALSSDGRTLIAGAFSAGTNGNGLARVYDLGNILSINKISLDSFILYPNPTKSQFTIQLNNTTELKNANIYNNLGQKVLTSKKAIIDTSKLAPGLYVVEIETNKGKSSKKLIIN</sequence>
<dbReference type="RefSeq" id="WP_186844874.1">
    <property type="nucleotide sequence ID" value="NZ_JACOME010000001.1"/>
</dbReference>
<protein>
    <submittedName>
        <fullName evidence="4">T9SS type A sorting domain-containing protein</fullName>
    </submittedName>
</protein>
<dbReference type="PANTHER" id="PTHR36220:SF1">
    <property type="entry name" value="GAMMA TUBULIN COMPLEX COMPONENT C-TERMINAL DOMAIN-CONTAINING PROTEIN"/>
    <property type="match status" value="1"/>
</dbReference>
<proteinExistence type="predicted"/>
<feature type="domain" description="Secretion system C-terminal sorting" evidence="3">
    <location>
        <begin position="411"/>
        <end position="478"/>
    </location>
</feature>
<reference evidence="4 5" key="1">
    <citation type="submission" date="2020-08" db="EMBL/GenBank/DDBJ databases">
        <title>Winogradskyella ouciana sp. nov., isolated from the hadal seawater of the Mariana Trench.</title>
        <authorList>
            <person name="He X."/>
        </authorList>
    </citation>
    <scope>NUCLEOTIDE SEQUENCE [LARGE SCALE GENOMIC DNA]</scope>
    <source>
        <strain evidence="4 5">KCTC 22026</strain>
    </source>
</reference>